<gene>
    <name evidence="1" type="ORF">PF005_g2082</name>
</gene>
<evidence type="ECO:0000313" key="1">
    <source>
        <dbReference type="EMBL" id="KAE9233997.1"/>
    </source>
</evidence>
<keyword evidence="2" id="KW-1185">Reference proteome</keyword>
<reference evidence="1 2" key="1">
    <citation type="submission" date="2018-08" db="EMBL/GenBank/DDBJ databases">
        <title>Genomic investigation of the strawberry pathogen Phytophthora fragariae indicates pathogenicity is determined by transcriptional variation in three key races.</title>
        <authorList>
            <person name="Adams T.M."/>
            <person name="Armitage A.D."/>
            <person name="Sobczyk M.K."/>
            <person name="Bates H.J."/>
            <person name="Dunwell J.M."/>
            <person name="Nellist C.F."/>
            <person name="Harrison R.J."/>
        </authorList>
    </citation>
    <scope>NUCLEOTIDE SEQUENCE [LARGE SCALE GENOMIC DNA]</scope>
    <source>
        <strain evidence="1 2">NOV-27</strain>
    </source>
</reference>
<dbReference type="OrthoDB" id="10312590at2759"/>
<comment type="caution">
    <text evidence="1">The sequence shown here is derived from an EMBL/GenBank/DDBJ whole genome shotgun (WGS) entry which is preliminary data.</text>
</comment>
<evidence type="ECO:0000313" key="2">
    <source>
        <dbReference type="Proteomes" id="UP000433483"/>
    </source>
</evidence>
<dbReference type="AlphaFoldDB" id="A0A6A3ZF52"/>
<accession>A0A6A3ZF52</accession>
<dbReference type="Proteomes" id="UP000433483">
    <property type="component" value="Unassembled WGS sequence"/>
</dbReference>
<organism evidence="1 2">
    <name type="scientific">Phytophthora fragariae</name>
    <dbReference type="NCBI Taxonomy" id="53985"/>
    <lineage>
        <taxon>Eukaryota</taxon>
        <taxon>Sar</taxon>
        <taxon>Stramenopiles</taxon>
        <taxon>Oomycota</taxon>
        <taxon>Peronosporomycetes</taxon>
        <taxon>Peronosporales</taxon>
        <taxon>Peronosporaceae</taxon>
        <taxon>Phytophthora</taxon>
    </lineage>
</organism>
<dbReference type="EMBL" id="QXGB01000054">
    <property type="protein sequence ID" value="KAE9233997.1"/>
    <property type="molecule type" value="Genomic_DNA"/>
</dbReference>
<sequence length="115" mass="12696">MVIMSFAVSRELERPSRDISTEKPRRNAKAVHVRLLLFPPERVTITLLLHSARGGRKSLKRLSNSRPTAHVGLRPAARGLHRAPVNYHLRGLISVPGDSRVPSCPLAAANPRNSL</sequence>
<protein>
    <submittedName>
        <fullName evidence="1">Uncharacterized protein</fullName>
    </submittedName>
</protein>
<name>A0A6A3ZF52_9STRA</name>
<proteinExistence type="predicted"/>